<evidence type="ECO:0000256" key="6">
    <source>
        <dbReference type="ARBA" id="ARBA00022679"/>
    </source>
</evidence>
<proteinExistence type="inferred from homology"/>
<dbReference type="InterPro" id="IPR015824">
    <property type="entry name" value="Phosphoglycerate_kinase_N"/>
</dbReference>
<feature type="binding site" evidence="10">
    <location>
        <begin position="336"/>
        <end position="339"/>
    </location>
    <ligand>
        <name>ATP</name>
        <dbReference type="ChEBI" id="CHEBI:30616"/>
    </ligand>
</feature>
<dbReference type="GO" id="GO:0005829">
    <property type="term" value="C:cytosol"/>
    <property type="evidence" value="ECO:0007669"/>
    <property type="project" value="TreeGrafter"/>
</dbReference>
<evidence type="ECO:0000256" key="3">
    <source>
        <dbReference type="ARBA" id="ARBA00008982"/>
    </source>
</evidence>
<comment type="similarity">
    <text evidence="3 11">Belongs to the phosphoglycerate kinase family.</text>
</comment>
<dbReference type="Pfam" id="PF00162">
    <property type="entry name" value="PGK"/>
    <property type="match status" value="1"/>
</dbReference>
<dbReference type="Proteomes" id="UP000228613">
    <property type="component" value="Unassembled WGS sequence"/>
</dbReference>
<dbReference type="SUPFAM" id="SSF53748">
    <property type="entry name" value="Phosphoglycerate kinase"/>
    <property type="match status" value="1"/>
</dbReference>
<dbReference type="GO" id="GO:0006094">
    <property type="term" value="P:gluconeogenesis"/>
    <property type="evidence" value="ECO:0007669"/>
    <property type="project" value="TreeGrafter"/>
</dbReference>
<evidence type="ECO:0000256" key="11">
    <source>
        <dbReference type="RuleBase" id="RU000532"/>
    </source>
</evidence>
<accession>A0A2J0JHU1</accession>
<comment type="caution">
    <text evidence="12">The sequence shown here is derived from an EMBL/GenBank/DDBJ whole genome shotgun (WGS) entry which is preliminary data.</text>
</comment>
<dbReference type="GO" id="GO:0004618">
    <property type="term" value="F:phosphoglycerate kinase activity"/>
    <property type="evidence" value="ECO:0007669"/>
    <property type="project" value="UniProtKB-EC"/>
</dbReference>
<dbReference type="EC" id="2.7.2.3" evidence="4 11"/>
<keyword evidence="8 11" id="KW-0418">Kinase</keyword>
<gene>
    <name evidence="12" type="primary">pgk</name>
    <name evidence="12" type="ORF">COU48_01605</name>
</gene>
<dbReference type="EMBL" id="PFCP01000042">
    <property type="protein sequence ID" value="PIR68893.1"/>
    <property type="molecule type" value="Genomic_DNA"/>
</dbReference>
<keyword evidence="6 11" id="KW-0808">Transferase</keyword>
<evidence type="ECO:0000256" key="9">
    <source>
        <dbReference type="ARBA" id="ARBA00022840"/>
    </source>
</evidence>
<dbReference type="PRINTS" id="PR00477">
    <property type="entry name" value="PHGLYCKINASE"/>
</dbReference>
<evidence type="ECO:0000256" key="2">
    <source>
        <dbReference type="ARBA" id="ARBA00004838"/>
    </source>
</evidence>
<organism evidence="12 13">
    <name type="scientific">Candidatus Nomurabacteria bacterium CG10_big_fil_rev_8_21_14_0_10_03_31_7</name>
    <dbReference type="NCBI Taxonomy" id="1974730"/>
    <lineage>
        <taxon>Bacteria</taxon>
        <taxon>Candidatus Nomuraibacteriota</taxon>
    </lineage>
</organism>
<dbReference type="PIRSF" id="PIRSF000724">
    <property type="entry name" value="Pgk"/>
    <property type="match status" value="1"/>
</dbReference>
<evidence type="ECO:0000256" key="4">
    <source>
        <dbReference type="ARBA" id="ARBA00013061"/>
    </source>
</evidence>
<evidence type="ECO:0000313" key="12">
    <source>
        <dbReference type="EMBL" id="PIR68893.1"/>
    </source>
</evidence>
<feature type="binding site" evidence="10">
    <location>
        <position position="199"/>
    </location>
    <ligand>
        <name>ATP</name>
        <dbReference type="ChEBI" id="CHEBI:30616"/>
    </ligand>
</feature>
<dbReference type="FunFam" id="3.40.50.1260:FF:000006">
    <property type="entry name" value="Phosphoglycerate kinase"/>
    <property type="match status" value="1"/>
</dbReference>
<keyword evidence="9 10" id="KW-0067">ATP-binding</keyword>
<evidence type="ECO:0000256" key="1">
    <source>
        <dbReference type="ARBA" id="ARBA00000642"/>
    </source>
</evidence>
<evidence type="ECO:0000256" key="8">
    <source>
        <dbReference type="ARBA" id="ARBA00022777"/>
    </source>
</evidence>
<dbReference type="InterPro" id="IPR036043">
    <property type="entry name" value="Phosphoglycerate_kinase_sf"/>
</dbReference>
<dbReference type="GO" id="GO:0043531">
    <property type="term" value="F:ADP binding"/>
    <property type="evidence" value="ECO:0007669"/>
    <property type="project" value="TreeGrafter"/>
</dbReference>
<protein>
    <recommendedName>
        <fullName evidence="5 11">Phosphoglycerate kinase</fullName>
        <ecNumber evidence="4 11">2.7.2.3</ecNumber>
    </recommendedName>
</protein>
<reference evidence="13" key="1">
    <citation type="submission" date="2017-09" db="EMBL/GenBank/DDBJ databases">
        <title>Depth-based differentiation of microbial function through sediment-hosted aquifers and enrichment of novel symbionts in the deep terrestrial subsurface.</title>
        <authorList>
            <person name="Probst A.J."/>
            <person name="Ladd B."/>
            <person name="Jarett J.K."/>
            <person name="Geller-Mcgrath D.E."/>
            <person name="Sieber C.M.K."/>
            <person name="Emerson J.B."/>
            <person name="Anantharaman K."/>
            <person name="Thomas B.C."/>
            <person name="Malmstrom R."/>
            <person name="Stieglmeier M."/>
            <person name="Klingl A."/>
            <person name="Woyke T."/>
            <person name="Ryan C.M."/>
            <person name="Banfield J.F."/>
        </authorList>
    </citation>
    <scope>NUCLEOTIDE SEQUENCE [LARGE SCALE GENOMIC DNA]</scope>
</reference>
<evidence type="ECO:0000256" key="7">
    <source>
        <dbReference type="ARBA" id="ARBA00022741"/>
    </source>
</evidence>
<name>A0A2J0JHU1_9BACT</name>
<comment type="pathway">
    <text evidence="2">Carbohydrate degradation; glycolysis; pyruvate from D-glyceraldehyde 3-phosphate: step 2/5.</text>
</comment>
<dbReference type="PANTHER" id="PTHR11406">
    <property type="entry name" value="PHOSPHOGLYCERATE KINASE"/>
    <property type="match status" value="1"/>
</dbReference>
<keyword evidence="7" id="KW-0547">Nucleotide-binding</keyword>
<dbReference type="Gene3D" id="3.40.50.1260">
    <property type="entry name" value="Phosphoglycerate kinase, N-terminal domain"/>
    <property type="match status" value="2"/>
</dbReference>
<evidence type="ECO:0000256" key="5">
    <source>
        <dbReference type="ARBA" id="ARBA00016471"/>
    </source>
</evidence>
<dbReference type="GO" id="GO:0006096">
    <property type="term" value="P:glycolytic process"/>
    <property type="evidence" value="ECO:0007669"/>
    <property type="project" value="InterPro"/>
</dbReference>
<sequence length="378" mass="41961">MRSIKQIKNSKNKVILLRAGFDVPIKDGKVLDIKRIEVLLPTIKYLAKKGPLVILSHQGRPKGKIDMAFTQKPLVKVLEKLLKQKVKFADHCVGVKTEKIARSLKKGEILLLENLRFEPGEEKNDVIFAKGLAKLGDIYVMDAFPDAHREHASIVGVPKYLPSYAGFQFLKEIKYLSFVLEKVRHPFLLILGGAKFDTKLPIIKRFLKNVDNIFIGGALAIQVFKEKGYEVGVSLVENKNYGLPLIVKNSKIILPIDFLVLKDKKNYDVSFDRVSKKENIVDMGPETIKELENKIKKAKMVLWNGPLGESSGGFDLATEKIACAVTKTKNISIIGGGDTFEVISKLGLINKFTFVSSGGGAMLDFLVNGTLPGIKALE</sequence>
<dbReference type="GO" id="GO:0005524">
    <property type="term" value="F:ATP binding"/>
    <property type="evidence" value="ECO:0007669"/>
    <property type="project" value="UniProtKB-KW"/>
</dbReference>
<dbReference type="PANTHER" id="PTHR11406:SF23">
    <property type="entry name" value="PHOSPHOGLYCERATE KINASE 1, CHLOROPLASTIC-RELATED"/>
    <property type="match status" value="1"/>
</dbReference>
<comment type="catalytic activity">
    <reaction evidence="1 11">
        <text>(2R)-3-phosphoglycerate + ATP = (2R)-3-phospho-glyceroyl phosphate + ADP</text>
        <dbReference type="Rhea" id="RHEA:14801"/>
        <dbReference type="ChEBI" id="CHEBI:30616"/>
        <dbReference type="ChEBI" id="CHEBI:57604"/>
        <dbReference type="ChEBI" id="CHEBI:58272"/>
        <dbReference type="ChEBI" id="CHEBI:456216"/>
        <dbReference type="EC" id="2.7.2.3"/>
    </reaction>
</comment>
<dbReference type="InterPro" id="IPR001576">
    <property type="entry name" value="Phosphoglycerate_kinase"/>
</dbReference>
<evidence type="ECO:0000256" key="10">
    <source>
        <dbReference type="PIRSR" id="PIRSR000724-2"/>
    </source>
</evidence>
<dbReference type="AlphaFoldDB" id="A0A2J0JHU1"/>
<evidence type="ECO:0000313" key="13">
    <source>
        <dbReference type="Proteomes" id="UP000228613"/>
    </source>
</evidence>